<dbReference type="Proteomes" id="UP000183567">
    <property type="component" value="Unassembled WGS sequence"/>
</dbReference>
<comment type="caution">
    <text evidence="1">The sequence shown here is derived from an EMBL/GenBank/DDBJ whole genome shotgun (WGS) entry which is preliminary data.</text>
</comment>
<proteinExistence type="predicted"/>
<keyword evidence="2" id="KW-1185">Reference proteome</keyword>
<evidence type="ECO:0000313" key="2">
    <source>
        <dbReference type="Proteomes" id="UP000183567"/>
    </source>
</evidence>
<dbReference type="EMBL" id="LVVM01002617">
    <property type="protein sequence ID" value="OJA16366.1"/>
    <property type="molecule type" value="Genomic_DNA"/>
</dbReference>
<gene>
    <name evidence="1" type="ORF">AZE42_13105</name>
</gene>
<organism evidence="1 2">
    <name type="scientific">Rhizopogon vesiculosus</name>
    <dbReference type="NCBI Taxonomy" id="180088"/>
    <lineage>
        <taxon>Eukaryota</taxon>
        <taxon>Fungi</taxon>
        <taxon>Dikarya</taxon>
        <taxon>Basidiomycota</taxon>
        <taxon>Agaricomycotina</taxon>
        <taxon>Agaricomycetes</taxon>
        <taxon>Agaricomycetidae</taxon>
        <taxon>Boletales</taxon>
        <taxon>Suillineae</taxon>
        <taxon>Rhizopogonaceae</taxon>
        <taxon>Rhizopogon</taxon>
    </lineage>
</organism>
<name>A0A1J8Q424_9AGAM</name>
<evidence type="ECO:0000313" key="1">
    <source>
        <dbReference type="EMBL" id="OJA16366.1"/>
    </source>
</evidence>
<sequence length="31" mass="3680">MHSPLNLVWFLLSVIYPAVKNPTNQWLYATY</sequence>
<dbReference type="AlphaFoldDB" id="A0A1J8Q424"/>
<accession>A0A1J8Q424</accession>
<protein>
    <submittedName>
        <fullName evidence="1">Uncharacterized protein</fullName>
    </submittedName>
</protein>
<reference evidence="1 2" key="1">
    <citation type="submission" date="2016-03" db="EMBL/GenBank/DDBJ databases">
        <title>Comparative genomics of the ectomycorrhizal sister species Rhizopogon vinicolor and Rhizopogon vesiculosus (Basidiomycota: Boletales) reveals a divergence of the mating type B locus.</title>
        <authorList>
            <person name="Mujic A.B."/>
            <person name="Kuo A."/>
            <person name="Tritt A."/>
            <person name="Lipzen A."/>
            <person name="Chen C."/>
            <person name="Johnson J."/>
            <person name="Sharma A."/>
            <person name="Barry K."/>
            <person name="Grigoriev I.V."/>
            <person name="Spatafora J.W."/>
        </authorList>
    </citation>
    <scope>NUCLEOTIDE SEQUENCE [LARGE SCALE GENOMIC DNA]</scope>
    <source>
        <strain evidence="1 2">AM-OR11-056</strain>
    </source>
</reference>